<dbReference type="Proteomes" id="UP000516705">
    <property type="component" value="Chromosome"/>
</dbReference>
<sequence>MKNTIQSLRKYQSKVDLSKLEKSVYISIDRLTVIFDSDNQSLRRIFRELRKSIDSNIQEFHIQENLGEGYFTLYKMIDEDSINLIFFQLATYGGYEVIRLDFNPNSLKEFEALQVWRQIMNYARLNRLEIRLSRLDLAFDIFNRPEIVFLQHIKGGVSHKIFYGRGGNIESKYWGASGSNVQVRLYDKNIEVLSHKRADKLNIKSKPFWWRLEFQLRTKAINKETISEISKRLENFSFFSLSSVPDDSKAFAYIFLHEPALLPELFPYLKPNTIRVKKTRLRKHLKAFDSSSFSLELQDALKEQTPRLNNELKQLIGEFLEFTSKGEIDL</sequence>
<evidence type="ECO:0000313" key="2">
    <source>
        <dbReference type="Proteomes" id="UP000516705"/>
    </source>
</evidence>
<accession>A0A7L6WNH1</accession>
<dbReference type="RefSeq" id="WP_181670785.1">
    <property type="nucleotide sequence ID" value="NZ_CP054153.1"/>
</dbReference>
<reference evidence="1 2" key="1">
    <citation type="journal article" date="2020" name="Microbiol. Resour. Announc.">
        <title>Complete Genome Sequence of Streptococcus salivarius DB-B5, a Novel Probiotic Candidate Isolated from the Supragingival Plaque of a Healthy Female Subject.</title>
        <authorList>
            <person name="Fields F.R."/>
            <person name="Li X."/>
            <person name="Navarre W.W."/>
            <person name="Naito M."/>
        </authorList>
    </citation>
    <scope>NUCLEOTIDE SEQUENCE [LARGE SCALE GENOMIC DNA]</scope>
    <source>
        <strain evidence="1 2">DB-B5</strain>
    </source>
</reference>
<evidence type="ECO:0000313" key="1">
    <source>
        <dbReference type="EMBL" id="QMI51820.1"/>
    </source>
</evidence>
<protein>
    <submittedName>
        <fullName evidence="1">Replication initiation protein</fullName>
    </submittedName>
</protein>
<proteinExistence type="predicted"/>
<dbReference type="AlphaFoldDB" id="A0A7L6WNH1"/>
<name>A0A7L6WNH1_STRSL</name>
<dbReference type="EMBL" id="CP054153">
    <property type="protein sequence ID" value="QMI51820.1"/>
    <property type="molecule type" value="Genomic_DNA"/>
</dbReference>
<organism evidence="1 2">
    <name type="scientific">Streptococcus salivarius</name>
    <dbReference type="NCBI Taxonomy" id="1304"/>
    <lineage>
        <taxon>Bacteria</taxon>
        <taxon>Bacillati</taxon>
        <taxon>Bacillota</taxon>
        <taxon>Bacilli</taxon>
        <taxon>Lactobacillales</taxon>
        <taxon>Streptococcaceae</taxon>
        <taxon>Streptococcus</taxon>
    </lineage>
</organism>
<gene>
    <name evidence="1" type="ORF">HRE60_09205</name>
</gene>